<name>A0A9W6TSH3_9STRA</name>
<dbReference type="AlphaFoldDB" id="A0A9W6TSH3"/>
<dbReference type="EMBL" id="BSXW01000314">
    <property type="protein sequence ID" value="GMF18355.1"/>
    <property type="molecule type" value="Genomic_DNA"/>
</dbReference>
<comment type="caution">
    <text evidence="1">The sequence shown here is derived from an EMBL/GenBank/DDBJ whole genome shotgun (WGS) entry which is preliminary data.</text>
</comment>
<keyword evidence="2" id="KW-1185">Reference proteome</keyword>
<proteinExistence type="predicted"/>
<evidence type="ECO:0000313" key="1">
    <source>
        <dbReference type="EMBL" id="GMF18355.1"/>
    </source>
</evidence>
<evidence type="ECO:0000313" key="2">
    <source>
        <dbReference type="Proteomes" id="UP001165083"/>
    </source>
</evidence>
<organism evidence="1 2">
    <name type="scientific">Phytophthora lilii</name>
    <dbReference type="NCBI Taxonomy" id="2077276"/>
    <lineage>
        <taxon>Eukaryota</taxon>
        <taxon>Sar</taxon>
        <taxon>Stramenopiles</taxon>
        <taxon>Oomycota</taxon>
        <taxon>Peronosporomycetes</taxon>
        <taxon>Peronosporales</taxon>
        <taxon>Peronosporaceae</taxon>
        <taxon>Phytophthora</taxon>
    </lineage>
</organism>
<reference evidence="1" key="1">
    <citation type="submission" date="2023-04" db="EMBL/GenBank/DDBJ databases">
        <title>Phytophthora lilii NBRC 32176.</title>
        <authorList>
            <person name="Ichikawa N."/>
            <person name="Sato H."/>
            <person name="Tonouchi N."/>
        </authorList>
    </citation>
    <scope>NUCLEOTIDE SEQUENCE</scope>
    <source>
        <strain evidence="1">NBRC 32176</strain>
    </source>
</reference>
<sequence length="119" mass="12812">MTSTVDPRAFAIAIELTNQLSSDGAFVDEHDSSMDVEYVVISDSESESDTLNSDGVLVFRDAIPDNVSVDTPLASASTRTFDTAAPCGLDPSLTWWSLVEQMTDVSPSSSVEVLMAMDW</sequence>
<dbReference type="Proteomes" id="UP001165083">
    <property type="component" value="Unassembled WGS sequence"/>
</dbReference>
<protein>
    <submittedName>
        <fullName evidence="1">Unnamed protein product</fullName>
    </submittedName>
</protein>
<dbReference type="OrthoDB" id="104218at2759"/>
<gene>
    <name evidence="1" type="ORF">Plil01_000686200</name>
</gene>
<accession>A0A9W6TSH3</accession>